<evidence type="ECO:0000313" key="3">
    <source>
        <dbReference type="Proteomes" id="UP001156870"/>
    </source>
</evidence>
<dbReference type="SUPFAM" id="SSF55486">
    <property type="entry name" value="Metalloproteases ('zincins'), catalytic domain"/>
    <property type="match status" value="1"/>
</dbReference>
<feature type="compositionally biased region" description="Low complexity" evidence="1">
    <location>
        <begin position="64"/>
        <end position="80"/>
    </location>
</feature>
<dbReference type="AlphaFoldDB" id="A0AA37WNL7"/>
<feature type="region of interest" description="Disordered" evidence="1">
    <location>
        <begin position="61"/>
        <end position="98"/>
    </location>
</feature>
<gene>
    <name evidence="2" type="ORF">GCM10007877_33390</name>
</gene>
<dbReference type="EMBL" id="BSPD01000085">
    <property type="protein sequence ID" value="GLS27620.1"/>
    <property type="molecule type" value="Genomic_DNA"/>
</dbReference>
<sequence>MKTITRLFNQVDQCEENTNPSVSHLSIHSSFFSLQYFFTLIKIALIMFGLVACGGGGGGGSGASTGSTNGSANGSANGSTNDRSTAPSSSSENTNVSQAIFTSTEGTITGKATYDYVPTRRFFGLDYSAIEARPIRYATVHIVDETNTVIATGMTDEQGDFTLEVAAESDLRIQIRAEILHQGAEIKVQDNTANNGLFVLQSSSFSFNSSGTNNSSTNNPSTNNPSTNNPSTVVTKNLHAPSGWAEGGYQSTRSAAPFAILDTVYTAMESSVLSLGISSPPVMLRWSPENRPARGAVSDGEIGSSHYSTGENAIYILGAENQDTDEYDRHVVVHEFGHFLEKNIGRMDSIGGSHSLSHHLDLRVAFSEGLATALAGNLLNDPLYVDSVGPQQARASSFDIESDIYGVEGWFNESTVQRLLYDLMDANNEGADIFNFGIESIIAVLSSDDYRHQASFAGIHSFLHRFTATQPDDEIYLDQFYEGFGITVVDEWGAQESNSGNAEDAVEIYTLLELGTPQQVCTNKRQGEFNKLGNRRFFRLDTLGSGNYRISVVGDSGSNPEYRLWRQGELMMRANHASHHQEVSTHFLNEGTHVMELYDYGNIDGESSGGGDHCFTVALSHS</sequence>
<dbReference type="RefSeq" id="WP_284285469.1">
    <property type="nucleotide sequence ID" value="NZ_BSPD01000085.1"/>
</dbReference>
<evidence type="ECO:0000313" key="2">
    <source>
        <dbReference type="EMBL" id="GLS27620.1"/>
    </source>
</evidence>
<protein>
    <recommendedName>
        <fullName evidence="4">Carboxypeptidase regulatory-like domain-containing protein</fullName>
    </recommendedName>
</protein>
<evidence type="ECO:0000256" key="1">
    <source>
        <dbReference type="SAM" id="MobiDB-lite"/>
    </source>
</evidence>
<feature type="compositionally biased region" description="Polar residues" evidence="1">
    <location>
        <begin position="81"/>
        <end position="98"/>
    </location>
</feature>
<name>A0AA37WNL7_9GAMM</name>
<evidence type="ECO:0008006" key="4">
    <source>
        <dbReference type="Google" id="ProtNLM"/>
    </source>
</evidence>
<feature type="region of interest" description="Disordered" evidence="1">
    <location>
        <begin position="209"/>
        <end position="231"/>
    </location>
</feature>
<accession>A0AA37WNL7</accession>
<proteinExistence type="predicted"/>
<reference evidence="2 3" key="1">
    <citation type="journal article" date="2014" name="Int. J. Syst. Evol. Microbiol.">
        <title>Complete genome sequence of Corynebacterium casei LMG S-19264T (=DSM 44701T), isolated from a smear-ripened cheese.</title>
        <authorList>
            <consortium name="US DOE Joint Genome Institute (JGI-PGF)"/>
            <person name="Walter F."/>
            <person name="Albersmeier A."/>
            <person name="Kalinowski J."/>
            <person name="Ruckert C."/>
        </authorList>
    </citation>
    <scope>NUCLEOTIDE SEQUENCE [LARGE SCALE GENOMIC DNA]</scope>
    <source>
        <strain evidence="2 3">NBRC 110095</strain>
    </source>
</reference>
<dbReference type="Proteomes" id="UP001156870">
    <property type="component" value="Unassembled WGS sequence"/>
</dbReference>
<organism evidence="2 3">
    <name type="scientific">Marinibactrum halimedae</name>
    <dbReference type="NCBI Taxonomy" id="1444977"/>
    <lineage>
        <taxon>Bacteria</taxon>
        <taxon>Pseudomonadati</taxon>
        <taxon>Pseudomonadota</taxon>
        <taxon>Gammaproteobacteria</taxon>
        <taxon>Cellvibrionales</taxon>
        <taxon>Cellvibrionaceae</taxon>
        <taxon>Marinibactrum</taxon>
    </lineage>
</organism>
<comment type="caution">
    <text evidence="2">The sequence shown here is derived from an EMBL/GenBank/DDBJ whole genome shotgun (WGS) entry which is preliminary data.</text>
</comment>
<keyword evidence="3" id="KW-1185">Reference proteome</keyword>